<organism evidence="5 6">
    <name type="scientific">Prymnesium parvum</name>
    <name type="common">Toxic golden alga</name>
    <dbReference type="NCBI Taxonomy" id="97485"/>
    <lineage>
        <taxon>Eukaryota</taxon>
        <taxon>Haptista</taxon>
        <taxon>Haptophyta</taxon>
        <taxon>Prymnesiophyceae</taxon>
        <taxon>Prymnesiales</taxon>
        <taxon>Prymnesiaceae</taxon>
        <taxon>Prymnesium</taxon>
    </lineage>
</organism>
<evidence type="ECO:0000313" key="5">
    <source>
        <dbReference type="EMBL" id="KAL1498820.1"/>
    </source>
</evidence>
<evidence type="ECO:0008006" key="7">
    <source>
        <dbReference type="Google" id="ProtNLM"/>
    </source>
</evidence>
<accession>A0AB34IG51</accession>
<evidence type="ECO:0000256" key="2">
    <source>
        <dbReference type="SAM" id="MobiDB-lite"/>
    </source>
</evidence>
<dbReference type="GO" id="GO:0016787">
    <property type="term" value="F:hydrolase activity"/>
    <property type="evidence" value="ECO:0007669"/>
    <property type="project" value="UniProtKB-KW"/>
</dbReference>
<feature type="domain" description="Helicase ATP-binding" evidence="3">
    <location>
        <begin position="155"/>
        <end position="358"/>
    </location>
</feature>
<evidence type="ECO:0000259" key="4">
    <source>
        <dbReference type="PROSITE" id="PS51194"/>
    </source>
</evidence>
<dbReference type="PROSITE" id="PS51194">
    <property type="entry name" value="HELICASE_CTER"/>
    <property type="match status" value="1"/>
</dbReference>
<evidence type="ECO:0000256" key="1">
    <source>
        <dbReference type="ARBA" id="ARBA00022801"/>
    </source>
</evidence>
<dbReference type="GO" id="GO:0005524">
    <property type="term" value="F:ATP binding"/>
    <property type="evidence" value="ECO:0007669"/>
    <property type="project" value="InterPro"/>
</dbReference>
<dbReference type="PANTHER" id="PTHR45629">
    <property type="entry name" value="SNF2/RAD54 FAMILY MEMBER"/>
    <property type="match status" value="1"/>
</dbReference>
<dbReference type="EMBL" id="JBGBPQ010000027">
    <property type="protein sequence ID" value="KAL1498820.1"/>
    <property type="molecule type" value="Genomic_DNA"/>
</dbReference>
<evidence type="ECO:0000259" key="3">
    <source>
        <dbReference type="PROSITE" id="PS51192"/>
    </source>
</evidence>
<keyword evidence="1" id="KW-0378">Hydrolase</keyword>
<dbReference type="SUPFAM" id="SSF52540">
    <property type="entry name" value="P-loop containing nucleoside triphosphate hydrolases"/>
    <property type="match status" value="2"/>
</dbReference>
<dbReference type="InterPro" id="IPR014001">
    <property type="entry name" value="Helicase_ATP-bd"/>
</dbReference>
<dbReference type="PANTHER" id="PTHR45629:SF7">
    <property type="entry name" value="DNA EXCISION REPAIR PROTEIN ERCC-6-RELATED"/>
    <property type="match status" value="1"/>
</dbReference>
<comment type="caution">
    <text evidence="5">The sequence shown here is derived from an EMBL/GenBank/DDBJ whole genome shotgun (WGS) entry which is preliminary data.</text>
</comment>
<feature type="region of interest" description="Disordered" evidence="2">
    <location>
        <begin position="1"/>
        <end position="50"/>
    </location>
</feature>
<dbReference type="SMART" id="SM00490">
    <property type="entry name" value="HELICc"/>
    <property type="match status" value="1"/>
</dbReference>
<dbReference type="InterPro" id="IPR050496">
    <property type="entry name" value="SNF2_RAD54_helicase_repair"/>
</dbReference>
<dbReference type="InterPro" id="IPR000330">
    <property type="entry name" value="SNF2_N"/>
</dbReference>
<protein>
    <recommendedName>
        <fullName evidence="7">DNA repair and recombination protein RAD54-like</fullName>
    </recommendedName>
</protein>
<dbReference type="InterPro" id="IPR027417">
    <property type="entry name" value="P-loop_NTPase"/>
</dbReference>
<dbReference type="Proteomes" id="UP001515480">
    <property type="component" value="Unassembled WGS sequence"/>
</dbReference>
<reference evidence="5 6" key="1">
    <citation type="journal article" date="2024" name="Science">
        <title>Giant polyketide synthase enzymes in the biosynthesis of giant marine polyether toxins.</title>
        <authorList>
            <person name="Fallon T.R."/>
            <person name="Shende V.V."/>
            <person name="Wierzbicki I.H."/>
            <person name="Pendleton A.L."/>
            <person name="Watervoot N.F."/>
            <person name="Auber R.P."/>
            <person name="Gonzalez D.J."/>
            <person name="Wisecaver J.H."/>
            <person name="Moore B.S."/>
        </authorList>
    </citation>
    <scope>NUCLEOTIDE SEQUENCE [LARGE SCALE GENOMIC DNA]</scope>
    <source>
        <strain evidence="5 6">12B1</strain>
    </source>
</reference>
<dbReference type="SMART" id="SM00487">
    <property type="entry name" value="DEXDc"/>
    <property type="match status" value="1"/>
</dbReference>
<dbReference type="InterPro" id="IPR038718">
    <property type="entry name" value="SNF2-like_sf"/>
</dbReference>
<dbReference type="Gene3D" id="3.40.50.10810">
    <property type="entry name" value="Tandem AAA-ATPase domain"/>
    <property type="match status" value="1"/>
</dbReference>
<dbReference type="AlphaFoldDB" id="A0AB34IG51"/>
<dbReference type="Pfam" id="PF00271">
    <property type="entry name" value="Helicase_C"/>
    <property type="match status" value="1"/>
</dbReference>
<feature type="domain" description="Helicase C-terminal" evidence="4">
    <location>
        <begin position="488"/>
        <end position="649"/>
    </location>
</feature>
<keyword evidence="6" id="KW-1185">Reference proteome</keyword>
<dbReference type="Pfam" id="PF00176">
    <property type="entry name" value="SNF2-rel_dom"/>
    <property type="match status" value="1"/>
</dbReference>
<evidence type="ECO:0000313" key="6">
    <source>
        <dbReference type="Proteomes" id="UP001515480"/>
    </source>
</evidence>
<feature type="region of interest" description="Disordered" evidence="2">
    <location>
        <begin position="716"/>
        <end position="764"/>
    </location>
</feature>
<dbReference type="InterPro" id="IPR049730">
    <property type="entry name" value="SNF2/RAD54-like_C"/>
</dbReference>
<name>A0AB34IG51_PRYPA</name>
<dbReference type="Gene3D" id="3.40.50.300">
    <property type="entry name" value="P-loop containing nucleotide triphosphate hydrolases"/>
    <property type="match status" value="1"/>
</dbReference>
<feature type="compositionally biased region" description="Basic and acidic residues" evidence="2">
    <location>
        <begin position="716"/>
        <end position="726"/>
    </location>
</feature>
<gene>
    <name evidence="5" type="ORF">AB1Y20_014123</name>
</gene>
<dbReference type="InterPro" id="IPR001650">
    <property type="entry name" value="Helicase_C-like"/>
</dbReference>
<proteinExistence type="predicted"/>
<sequence length="764" mass="85123">MDAPILPSDLPPPLRLPSLKKPRLVAPLKSISSPPADENAPPSPRAPPRCRLVAPLLGEAYERRAAPRPPPPAVLLGLPRLKRKFDISRAGGSEELASMYRPPPRPECEPNALVLHLPADKTDGTSAVVVDDWLSDKLRLHQREGVKFIWEACMGKSGPLGCGCILADDMGLGKTLQTIAVIWTFLKQSIEKGRKEGEYKSAMVVCPTSLVWNWAKEVKLWLGTRLSPIVVTSGALHGPTPLLCASYHALMPLPLADMKKEDQASRLRMFLAAPKAALLISSYETITGNIEMVQSASVFSQAIDFIICDEAHRLKNPETKVFKQLYCLRSRARVLVSGTPVQNDLSEFFALVDFCIPGCLGTRKEWTRTCGSKIKKMRELDATEKEVEAGKQASDHFTEQTKTILLRRTNEIISKYLPPKYDFLVFCALTDEQVAMYDKTVRQGQKTLDGPEPSSALITVNKLRKICCTPQLLLPAGAPAVCAGKLQVLTDLLCRTRAACSDRFVLISNFTSVLDLFEDALKRIKQQYLRLDGSQAANRRQAIVDKFNDPQSPYFCFLLSSRAGGCGINLIGANRLVLFDPDWNPATDAQALARVWRSGQQKQCFIYRFISAGTLEERVLQRQQAKEGLRDQIIDDNMDSRKFSSDELRELFKPAQKTLSNVHDSLGCRCLSCPHGAETSDAEGYSHLLPRSEALEACDAMLGASEAPCLNLVFARKTDNSTVKEEEEKEEEEEEEEEEEKEEEEKEEEEKGEEEEEEDDDDDE</sequence>
<dbReference type="CDD" id="cd18793">
    <property type="entry name" value="SF2_C_SNF"/>
    <property type="match status" value="1"/>
</dbReference>
<feature type="compositionally biased region" description="Acidic residues" evidence="2">
    <location>
        <begin position="727"/>
        <end position="764"/>
    </location>
</feature>
<dbReference type="PROSITE" id="PS51192">
    <property type="entry name" value="HELICASE_ATP_BIND_1"/>
    <property type="match status" value="1"/>
</dbReference>